<feature type="compositionally biased region" description="Low complexity" evidence="1">
    <location>
        <begin position="39"/>
        <end position="53"/>
    </location>
</feature>
<gene>
    <name evidence="3" type="ORF">FBF37_02420</name>
</gene>
<dbReference type="RefSeq" id="WP_138079142.1">
    <property type="nucleotide sequence ID" value="NZ_CP040004.1"/>
</dbReference>
<dbReference type="AlphaFoldDB" id="A0A4P9A3E6"/>
<proteinExistence type="predicted"/>
<feature type="transmembrane region" description="Helical" evidence="2">
    <location>
        <begin position="6"/>
        <end position="27"/>
    </location>
</feature>
<reference evidence="3 4" key="1">
    <citation type="submission" date="2019-04" db="EMBL/GenBank/DDBJ databases">
        <title>Saccharibacteria TM7 genomes.</title>
        <authorList>
            <person name="Bor B."/>
            <person name="He X."/>
            <person name="Chen T."/>
            <person name="Dewhirst F.E."/>
        </authorList>
    </citation>
    <scope>NUCLEOTIDE SEQUENCE [LARGE SCALE GENOMIC DNA]</scope>
    <source>
        <strain evidence="3 4">BB001</strain>
    </source>
</reference>
<evidence type="ECO:0000313" key="4">
    <source>
        <dbReference type="Proteomes" id="UP000310639"/>
    </source>
</evidence>
<evidence type="ECO:0008006" key="5">
    <source>
        <dbReference type="Google" id="ProtNLM"/>
    </source>
</evidence>
<keyword evidence="2" id="KW-1133">Transmembrane helix</keyword>
<dbReference type="EMBL" id="CP040004">
    <property type="protein sequence ID" value="QCT42312.1"/>
    <property type="molecule type" value="Genomic_DNA"/>
</dbReference>
<keyword evidence="4" id="KW-1185">Reference proteome</keyword>
<dbReference type="KEGG" id="nft:FBF37_02420"/>
<name>A0A4P9A3E6_9BACT</name>
<evidence type="ECO:0000256" key="1">
    <source>
        <dbReference type="SAM" id="MobiDB-lite"/>
    </source>
</evidence>
<keyword evidence="2" id="KW-0812">Transmembrane</keyword>
<feature type="compositionally biased region" description="Polar residues" evidence="1">
    <location>
        <begin position="61"/>
        <end position="71"/>
    </location>
</feature>
<keyword evidence="2" id="KW-0472">Membrane</keyword>
<protein>
    <recommendedName>
        <fullName evidence="5">Thioredoxin domain-containing protein</fullName>
    </recommendedName>
</protein>
<organism evidence="3 4">
    <name type="scientific">Candidatus Nanosynbacter featherlites</name>
    <dbReference type="NCBI Taxonomy" id="2572088"/>
    <lineage>
        <taxon>Bacteria</taxon>
        <taxon>Candidatus Saccharimonadota</taxon>
        <taxon>Candidatus Saccharimonadia</taxon>
        <taxon>Candidatus Nanosynbacterales</taxon>
        <taxon>Candidatus Nanosynbacteraceae</taxon>
        <taxon>Candidatus Nanosynbacter</taxon>
    </lineage>
</organism>
<dbReference type="Proteomes" id="UP000310639">
    <property type="component" value="Chromosome"/>
</dbReference>
<evidence type="ECO:0000313" key="3">
    <source>
        <dbReference type="EMBL" id="QCT42312.1"/>
    </source>
</evidence>
<evidence type="ECO:0000256" key="2">
    <source>
        <dbReference type="SAM" id="Phobius"/>
    </source>
</evidence>
<accession>A0A4P9A3E6</accession>
<feature type="region of interest" description="Disordered" evidence="1">
    <location>
        <begin position="35"/>
        <end position="81"/>
    </location>
</feature>
<dbReference type="OrthoDB" id="7629852at2"/>
<sequence>MNKKYIVVTSIIIAVIIVGVAGAIWLLRLQTPANESAVRQDNSRQSSNQSQSDTQKKPKSHPSTGSQQPVNPNAGRYADYTDGNTMEHAYRKTILFFHAPWCGDC</sequence>